<sequence precursor="true">MRRFITVLALLAVVSPLGAQAQNDETLADIRQELSILYVEVQRLKRELSTTGASGDVAVGGSALDRLGAIESELQRLISKTEELEFRIDRVVTDGTNRVGDLEFRLCELESGCDVSTLETGDTLGGVAPATNGGTDAVILPADDDATLPEDGPELAVSEKADFEAAEAALTAGDYAVAATKLAAFQQAYPGGPLTERAGLMRGEALEKSGDLKQAGRAYLDLFSTNEAGPLAPEALYRLGAILGQLGQTDQACVTLSEVGVRFPQDAVAPQAQTQMGQLGCQ</sequence>
<comment type="similarity">
    <text evidence="1">Belongs to the CpoB family.</text>
</comment>
<dbReference type="AlphaFoldDB" id="A0A1X7BM76"/>
<organism evidence="3 4">
    <name type="scientific">Roseovarius aestuarii</name>
    <dbReference type="NCBI Taxonomy" id="475083"/>
    <lineage>
        <taxon>Bacteria</taxon>
        <taxon>Pseudomonadati</taxon>
        <taxon>Pseudomonadota</taxon>
        <taxon>Alphaproteobacteria</taxon>
        <taxon>Rhodobacterales</taxon>
        <taxon>Roseobacteraceae</taxon>
        <taxon>Roseovarius</taxon>
    </lineage>
</organism>
<dbReference type="InterPro" id="IPR034706">
    <property type="entry name" value="CpoB"/>
</dbReference>
<reference evidence="3 4" key="1">
    <citation type="submission" date="2017-03" db="EMBL/GenBank/DDBJ databases">
        <authorList>
            <person name="Afonso C.L."/>
            <person name="Miller P.J."/>
            <person name="Scott M.A."/>
            <person name="Spackman E."/>
            <person name="Goraichik I."/>
            <person name="Dimitrov K.M."/>
            <person name="Suarez D.L."/>
            <person name="Swayne D.E."/>
        </authorList>
    </citation>
    <scope>NUCLEOTIDE SEQUENCE [LARGE SCALE GENOMIC DNA]</scope>
    <source>
        <strain evidence="3 4">CECT 7745</strain>
    </source>
</reference>
<feature type="signal peptide" evidence="1">
    <location>
        <begin position="1"/>
        <end position="21"/>
    </location>
</feature>
<evidence type="ECO:0000313" key="4">
    <source>
        <dbReference type="Proteomes" id="UP000193224"/>
    </source>
</evidence>
<keyword evidence="1" id="KW-0574">Periplasm</keyword>
<dbReference type="GO" id="GO:0043093">
    <property type="term" value="P:FtsZ-dependent cytokinesis"/>
    <property type="evidence" value="ECO:0007669"/>
    <property type="project" value="UniProtKB-UniRule"/>
</dbReference>
<dbReference type="RefSeq" id="WP_085798653.1">
    <property type="nucleotide sequence ID" value="NZ_FWXB01000001.1"/>
</dbReference>
<dbReference type="Proteomes" id="UP000193224">
    <property type="component" value="Unassembled WGS sequence"/>
</dbReference>
<comment type="function">
    <text evidence="1">Mediates coordination of peptidoglycan synthesis and outer membrane constriction during cell division.</text>
</comment>
<comment type="subcellular location">
    <subcellularLocation>
        <location evidence="1">Periplasm</location>
    </subcellularLocation>
</comment>
<dbReference type="GO" id="GO:0030288">
    <property type="term" value="C:outer membrane-bounded periplasmic space"/>
    <property type="evidence" value="ECO:0007669"/>
    <property type="project" value="UniProtKB-UniRule"/>
</dbReference>
<evidence type="ECO:0000256" key="1">
    <source>
        <dbReference type="HAMAP-Rule" id="MF_02066"/>
    </source>
</evidence>
<dbReference type="OrthoDB" id="9763909at2"/>
<dbReference type="Pfam" id="PF09976">
    <property type="entry name" value="TPR_21"/>
    <property type="match status" value="1"/>
</dbReference>
<keyword evidence="1" id="KW-0131">Cell cycle</keyword>
<dbReference type="Gene3D" id="1.25.40.10">
    <property type="entry name" value="Tetratricopeptide repeat domain"/>
    <property type="match status" value="1"/>
</dbReference>
<evidence type="ECO:0000313" key="3">
    <source>
        <dbReference type="EMBL" id="SMC10718.1"/>
    </source>
</evidence>
<dbReference type="HAMAP" id="MF_02066">
    <property type="entry name" value="CpoB"/>
    <property type="match status" value="1"/>
</dbReference>
<keyword evidence="1" id="KW-0732">Signal</keyword>
<feature type="chain" id="PRO_5013406847" description="Cell division coordinator CpoB" evidence="1">
    <location>
        <begin position="22"/>
        <end position="282"/>
    </location>
</feature>
<gene>
    <name evidence="3" type="primary">bamD_2</name>
    <name evidence="1" type="synonym">cpoB</name>
    <name evidence="3" type="ORF">ROA7745_00525</name>
</gene>
<keyword evidence="4" id="KW-1185">Reference proteome</keyword>
<name>A0A1X7BM76_9RHOB</name>
<dbReference type="SUPFAM" id="SSF48452">
    <property type="entry name" value="TPR-like"/>
    <property type="match status" value="1"/>
</dbReference>
<protein>
    <recommendedName>
        <fullName evidence="1">Cell division coordinator CpoB</fullName>
    </recommendedName>
</protein>
<dbReference type="InterPro" id="IPR018704">
    <property type="entry name" value="SecYEG/CpoB_TPR"/>
</dbReference>
<dbReference type="InterPro" id="IPR014162">
    <property type="entry name" value="CpoB_C"/>
</dbReference>
<evidence type="ECO:0000259" key="2">
    <source>
        <dbReference type="Pfam" id="PF09976"/>
    </source>
</evidence>
<dbReference type="InterPro" id="IPR011990">
    <property type="entry name" value="TPR-like_helical_dom_sf"/>
</dbReference>
<dbReference type="EMBL" id="FWXB01000001">
    <property type="protein sequence ID" value="SMC10718.1"/>
    <property type="molecule type" value="Genomic_DNA"/>
</dbReference>
<keyword evidence="1" id="KW-0132">Cell division</keyword>
<dbReference type="NCBIfam" id="TIGR02795">
    <property type="entry name" value="tol_pal_ybgF"/>
    <property type="match status" value="1"/>
</dbReference>
<accession>A0A1X7BM76</accession>
<feature type="domain" description="Ancillary SecYEG translocon subunit/Cell division coordinator CpoB TPR" evidence="2">
    <location>
        <begin position="162"/>
        <end position="258"/>
    </location>
</feature>
<proteinExistence type="inferred from homology"/>